<evidence type="ECO:0000313" key="3">
    <source>
        <dbReference type="EMBL" id="MCL7034984.1"/>
    </source>
</evidence>
<keyword evidence="2" id="KW-0812">Transmembrane</keyword>
<dbReference type="EMBL" id="JAJJMA010152057">
    <property type="protein sequence ID" value="MCL7034984.1"/>
    <property type="molecule type" value="Genomic_DNA"/>
</dbReference>
<sequence>MERKGNLQFYGLVIAAVLFSHQLFVLPGVLGRTFEDQKTYYPPDPHHGSPSSPSHGGSGRPSHSTPSTPSHRTPSTPSHSTPSNPSHGGGGGCPPTTTTPSTPSRSYSPPTTPTPVIVTPPTPVIVTPPTPIITPPIITPPITGGGSPPTDPDFSSPPTPLIPDDPNLPPFIGTCDFWRTHPTLVYGLFGWWASLGSIFGSGVGGVAAVPSSLDPTLTLPQALSNTHTDGIGALYREGVASLLNSMVTRKFPLTPDQVKESFVKSLSSEKAANNQAQLFKKANEGRYKHRA</sequence>
<accession>A0AA41V8R1</accession>
<feature type="region of interest" description="Disordered" evidence="1">
    <location>
        <begin position="40"/>
        <end position="122"/>
    </location>
</feature>
<reference evidence="3" key="1">
    <citation type="submission" date="2022-03" db="EMBL/GenBank/DDBJ databases">
        <title>A functionally conserved STORR gene fusion in Papaver species that diverged 16.8 million years ago.</title>
        <authorList>
            <person name="Catania T."/>
        </authorList>
    </citation>
    <scope>NUCLEOTIDE SEQUENCE</scope>
    <source>
        <strain evidence="3">S-191538</strain>
    </source>
</reference>
<evidence type="ECO:0000256" key="1">
    <source>
        <dbReference type="SAM" id="MobiDB-lite"/>
    </source>
</evidence>
<organism evidence="3 4">
    <name type="scientific">Papaver nudicaule</name>
    <name type="common">Iceland poppy</name>
    <dbReference type="NCBI Taxonomy" id="74823"/>
    <lineage>
        <taxon>Eukaryota</taxon>
        <taxon>Viridiplantae</taxon>
        <taxon>Streptophyta</taxon>
        <taxon>Embryophyta</taxon>
        <taxon>Tracheophyta</taxon>
        <taxon>Spermatophyta</taxon>
        <taxon>Magnoliopsida</taxon>
        <taxon>Ranunculales</taxon>
        <taxon>Papaveraceae</taxon>
        <taxon>Papaveroideae</taxon>
        <taxon>Papaver</taxon>
    </lineage>
</organism>
<feature type="compositionally biased region" description="Low complexity" evidence="1">
    <location>
        <begin position="94"/>
        <end position="109"/>
    </location>
</feature>
<dbReference type="Proteomes" id="UP001177140">
    <property type="component" value="Unassembled WGS sequence"/>
</dbReference>
<keyword evidence="2" id="KW-0472">Membrane</keyword>
<keyword evidence="2" id="KW-1133">Transmembrane helix</keyword>
<comment type="caution">
    <text evidence="3">The sequence shown here is derived from an EMBL/GenBank/DDBJ whole genome shotgun (WGS) entry which is preliminary data.</text>
</comment>
<evidence type="ECO:0000256" key="2">
    <source>
        <dbReference type="SAM" id="Phobius"/>
    </source>
</evidence>
<keyword evidence="4" id="KW-1185">Reference proteome</keyword>
<dbReference type="InterPro" id="IPR039923">
    <property type="entry name" value="Protodermal_1"/>
</dbReference>
<proteinExistence type="predicted"/>
<dbReference type="PANTHER" id="PTHR33210">
    <property type="entry name" value="PROTODERMAL FACTOR 1"/>
    <property type="match status" value="1"/>
</dbReference>
<gene>
    <name evidence="3" type="ORF">MKW94_028476</name>
</gene>
<feature type="compositionally biased region" description="Pro residues" evidence="1">
    <location>
        <begin position="110"/>
        <end position="122"/>
    </location>
</feature>
<dbReference type="PANTHER" id="PTHR33210:SF18">
    <property type="entry name" value="PROTODERMAL FACTOR 1"/>
    <property type="match status" value="1"/>
</dbReference>
<feature type="transmembrane region" description="Helical" evidence="2">
    <location>
        <begin position="7"/>
        <end position="30"/>
    </location>
</feature>
<evidence type="ECO:0008006" key="5">
    <source>
        <dbReference type="Google" id="ProtNLM"/>
    </source>
</evidence>
<dbReference type="AlphaFoldDB" id="A0AA41V8R1"/>
<name>A0AA41V8R1_PAPNU</name>
<evidence type="ECO:0000313" key="4">
    <source>
        <dbReference type="Proteomes" id="UP001177140"/>
    </source>
</evidence>
<feature type="compositionally biased region" description="Low complexity" evidence="1">
    <location>
        <begin position="48"/>
        <end position="86"/>
    </location>
</feature>
<protein>
    <recommendedName>
        <fullName evidence="5">Protodermal factor 1</fullName>
    </recommendedName>
</protein>